<dbReference type="Proteomes" id="UP000178419">
    <property type="component" value="Unassembled WGS sequence"/>
</dbReference>
<feature type="compositionally biased region" description="Polar residues" evidence="1">
    <location>
        <begin position="36"/>
        <end position="48"/>
    </location>
</feature>
<reference evidence="2 3" key="1">
    <citation type="journal article" date="2016" name="Nat. Commun.">
        <title>Thousands of microbial genomes shed light on interconnected biogeochemical processes in an aquifer system.</title>
        <authorList>
            <person name="Anantharaman K."/>
            <person name="Brown C.T."/>
            <person name="Hug L.A."/>
            <person name="Sharon I."/>
            <person name="Castelle C.J."/>
            <person name="Probst A.J."/>
            <person name="Thomas B.C."/>
            <person name="Singh A."/>
            <person name="Wilkins M.J."/>
            <person name="Karaoz U."/>
            <person name="Brodie E.L."/>
            <person name="Williams K.H."/>
            <person name="Hubbard S.S."/>
            <person name="Banfield J.F."/>
        </authorList>
    </citation>
    <scope>NUCLEOTIDE SEQUENCE [LARGE SCALE GENOMIC DNA]</scope>
</reference>
<protein>
    <submittedName>
        <fullName evidence="2">Uncharacterized protein</fullName>
    </submittedName>
</protein>
<dbReference type="AlphaFoldDB" id="A0A1F7Y3W1"/>
<organism evidence="2 3">
    <name type="scientific">Candidatus Woesebacteria bacterium RIFCSPHIGHO2_01_FULL_38_9</name>
    <dbReference type="NCBI Taxonomy" id="1802492"/>
    <lineage>
        <taxon>Bacteria</taxon>
        <taxon>Candidatus Woeseibacteriota</taxon>
    </lineage>
</organism>
<evidence type="ECO:0000313" key="2">
    <source>
        <dbReference type="EMBL" id="OGM21235.1"/>
    </source>
</evidence>
<evidence type="ECO:0000313" key="3">
    <source>
        <dbReference type="Proteomes" id="UP000178419"/>
    </source>
</evidence>
<comment type="caution">
    <text evidence="2">The sequence shown here is derived from an EMBL/GenBank/DDBJ whole genome shotgun (WGS) entry which is preliminary data.</text>
</comment>
<sequence length="254" mass="27358">MIKDRLHPSVKFGLLAANAGLAFSAACGTVRPSTTETQAYTTPIPSSHTAPPPTETPIPEFTPTPNFLEIDQQNQRLLEQALGGQELTLPKANITSLWQFPWPAEEGEPQVSYIALVWGKDYPPGVITSAGCLRKFYIENDALGEAVVALPLTAFRVWELESAPRVSELMVNISNYTSLADAKSITIQDPANPGATFEIPCEETKELDRLQETLSEVDWSSLPGEAGEISGKGIGEFVSGFARGIAEALSTAEP</sequence>
<feature type="region of interest" description="Disordered" evidence="1">
    <location>
        <begin position="36"/>
        <end position="62"/>
    </location>
</feature>
<accession>A0A1F7Y3W1</accession>
<feature type="compositionally biased region" description="Pro residues" evidence="1">
    <location>
        <begin position="50"/>
        <end position="62"/>
    </location>
</feature>
<gene>
    <name evidence="2" type="ORF">A2714_05510</name>
</gene>
<dbReference type="EMBL" id="MGGE01000022">
    <property type="protein sequence ID" value="OGM21235.1"/>
    <property type="molecule type" value="Genomic_DNA"/>
</dbReference>
<dbReference type="PROSITE" id="PS51257">
    <property type="entry name" value="PROKAR_LIPOPROTEIN"/>
    <property type="match status" value="1"/>
</dbReference>
<name>A0A1F7Y3W1_9BACT</name>
<evidence type="ECO:0000256" key="1">
    <source>
        <dbReference type="SAM" id="MobiDB-lite"/>
    </source>
</evidence>
<proteinExistence type="predicted"/>